<dbReference type="InterPro" id="IPR001867">
    <property type="entry name" value="OmpR/PhoB-type_DNA-bd"/>
</dbReference>
<keyword evidence="11" id="KW-1185">Reference proteome</keyword>
<evidence type="ECO:0000313" key="10">
    <source>
        <dbReference type="EMBL" id="QDT20941.1"/>
    </source>
</evidence>
<dbReference type="PROSITE" id="PS51755">
    <property type="entry name" value="OMPR_PHOB"/>
    <property type="match status" value="1"/>
</dbReference>
<evidence type="ECO:0000256" key="5">
    <source>
        <dbReference type="ARBA" id="ARBA00023163"/>
    </source>
</evidence>
<keyword evidence="3" id="KW-0805">Transcription regulation</keyword>
<name>A0A517PNI4_9PLAN</name>
<feature type="DNA-binding region" description="OmpR/PhoB-type" evidence="7">
    <location>
        <begin position="139"/>
        <end position="239"/>
    </location>
</feature>
<dbReference type="EMBL" id="CP036266">
    <property type="protein sequence ID" value="QDT20941.1"/>
    <property type="molecule type" value="Genomic_DNA"/>
</dbReference>
<organism evidence="10 11">
    <name type="scientific">Gimesia chilikensis</name>
    <dbReference type="NCBI Taxonomy" id="2605989"/>
    <lineage>
        <taxon>Bacteria</taxon>
        <taxon>Pseudomonadati</taxon>
        <taxon>Planctomycetota</taxon>
        <taxon>Planctomycetia</taxon>
        <taxon>Planctomycetales</taxon>
        <taxon>Planctomycetaceae</taxon>
        <taxon>Gimesia</taxon>
    </lineage>
</organism>
<dbReference type="GO" id="GO:0000156">
    <property type="term" value="F:phosphorelay response regulator activity"/>
    <property type="evidence" value="ECO:0007669"/>
    <property type="project" value="TreeGrafter"/>
</dbReference>
<dbReference type="PROSITE" id="PS50110">
    <property type="entry name" value="RESPONSE_REGULATORY"/>
    <property type="match status" value="1"/>
</dbReference>
<protein>
    <submittedName>
        <fullName evidence="10">Sensory transduction protein regX3</fullName>
    </submittedName>
</protein>
<dbReference type="SMART" id="SM00862">
    <property type="entry name" value="Trans_reg_C"/>
    <property type="match status" value="1"/>
</dbReference>
<feature type="domain" description="OmpR/PhoB-type" evidence="9">
    <location>
        <begin position="139"/>
        <end position="239"/>
    </location>
</feature>
<dbReference type="InterPro" id="IPR036388">
    <property type="entry name" value="WH-like_DNA-bd_sf"/>
</dbReference>
<dbReference type="CDD" id="cd00383">
    <property type="entry name" value="trans_reg_C"/>
    <property type="match status" value="1"/>
</dbReference>
<keyword evidence="4 7" id="KW-0238">DNA-binding</keyword>
<dbReference type="InterPro" id="IPR011006">
    <property type="entry name" value="CheY-like_superfamily"/>
</dbReference>
<dbReference type="GO" id="GO:0005829">
    <property type="term" value="C:cytosol"/>
    <property type="evidence" value="ECO:0007669"/>
    <property type="project" value="TreeGrafter"/>
</dbReference>
<dbReference type="GO" id="GO:0006355">
    <property type="term" value="P:regulation of DNA-templated transcription"/>
    <property type="evidence" value="ECO:0007669"/>
    <property type="project" value="InterPro"/>
</dbReference>
<evidence type="ECO:0000259" key="9">
    <source>
        <dbReference type="PROSITE" id="PS51755"/>
    </source>
</evidence>
<dbReference type="Gene3D" id="1.10.10.10">
    <property type="entry name" value="Winged helix-like DNA-binding domain superfamily/Winged helix DNA-binding domain"/>
    <property type="match status" value="1"/>
</dbReference>
<dbReference type="OrthoDB" id="272875at2"/>
<evidence type="ECO:0000313" key="11">
    <source>
        <dbReference type="Proteomes" id="UP000320421"/>
    </source>
</evidence>
<keyword evidence="1 6" id="KW-0597">Phosphoprotein</keyword>
<evidence type="ECO:0000256" key="3">
    <source>
        <dbReference type="ARBA" id="ARBA00023015"/>
    </source>
</evidence>
<dbReference type="AlphaFoldDB" id="A0A517PNI4"/>
<dbReference type="PANTHER" id="PTHR48111">
    <property type="entry name" value="REGULATOR OF RPOS"/>
    <property type="match status" value="1"/>
</dbReference>
<dbReference type="Pfam" id="PF00072">
    <property type="entry name" value="Response_reg"/>
    <property type="match status" value="1"/>
</dbReference>
<evidence type="ECO:0000259" key="8">
    <source>
        <dbReference type="PROSITE" id="PS50110"/>
    </source>
</evidence>
<evidence type="ECO:0000256" key="7">
    <source>
        <dbReference type="PROSITE-ProRule" id="PRU01091"/>
    </source>
</evidence>
<gene>
    <name evidence="10" type="primary">regX3</name>
    <name evidence="10" type="ORF">HG66A1_27320</name>
</gene>
<evidence type="ECO:0000256" key="2">
    <source>
        <dbReference type="ARBA" id="ARBA00023012"/>
    </source>
</evidence>
<keyword evidence="2" id="KW-0902">Two-component regulatory system</keyword>
<dbReference type="InterPro" id="IPR039420">
    <property type="entry name" value="WalR-like"/>
</dbReference>
<reference evidence="10 11" key="1">
    <citation type="submission" date="2019-02" db="EMBL/GenBank/DDBJ databases">
        <title>Deep-cultivation of Planctomycetes and their phenomic and genomic characterization uncovers novel biology.</title>
        <authorList>
            <person name="Wiegand S."/>
            <person name="Jogler M."/>
            <person name="Boedeker C."/>
            <person name="Pinto D."/>
            <person name="Vollmers J."/>
            <person name="Rivas-Marin E."/>
            <person name="Kohn T."/>
            <person name="Peeters S.H."/>
            <person name="Heuer A."/>
            <person name="Rast P."/>
            <person name="Oberbeckmann S."/>
            <person name="Bunk B."/>
            <person name="Jeske O."/>
            <person name="Meyerdierks A."/>
            <person name="Storesund J.E."/>
            <person name="Kallscheuer N."/>
            <person name="Luecker S."/>
            <person name="Lage O.M."/>
            <person name="Pohl T."/>
            <person name="Merkel B.J."/>
            <person name="Hornburger P."/>
            <person name="Mueller R.-W."/>
            <person name="Bruemmer F."/>
            <person name="Labrenz M."/>
            <person name="Spormann A.M."/>
            <person name="Op den Camp H."/>
            <person name="Overmann J."/>
            <person name="Amann R."/>
            <person name="Jetten M.S.M."/>
            <person name="Mascher T."/>
            <person name="Medema M.H."/>
            <person name="Devos D.P."/>
            <person name="Kaster A.-K."/>
            <person name="Ovreas L."/>
            <person name="Rohde M."/>
            <person name="Galperin M.Y."/>
            <person name="Jogler C."/>
        </authorList>
    </citation>
    <scope>NUCLEOTIDE SEQUENCE [LARGE SCALE GENOMIC DNA]</scope>
    <source>
        <strain evidence="10 11">HG66A1</strain>
    </source>
</reference>
<dbReference type="Gene3D" id="3.40.50.2300">
    <property type="match status" value="1"/>
</dbReference>
<dbReference type="PANTHER" id="PTHR48111:SF21">
    <property type="entry name" value="DNA-BINDING DUAL MASTER TRANSCRIPTIONAL REGULATOR RPAA"/>
    <property type="match status" value="1"/>
</dbReference>
<dbReference type="SMART" id="SM00448">
    <property type="entry name" value="REC"/>
    <property type="match status" value="1"/>
</dbReference>
<dbReference type="CDD" id="cd17574">
    <property type="entry name" value="REC_OmpR"/>
    <property type="match status" value="1"/>
</dbReference>
<dbReference type="Proteomes" id="UP000320421">
    <property type="component" value="Chromosome"/>
</dbReference>
<keyword evidence="5" id="KW-0804">Transcription</keyword>
<dbReference type="GO" id="GO:0000976">
    <property type="term" value="F:transcription cis-regulatory region binding"/>
    <property type="evidence" value="ECO:0007669"/>
    <property type="project" value="TreeGrafter"/>
</dbReference>
<dbReference type="GO" id="GO:0032993">
    <property type="term" value="C:protein-DNA complex"/>
    <property type="evidence" value="ECO:0007669"/>
    <property type="project" value="TreeGrafter"/>
</dbReference>
<feature type="modified residue" description="4-aspartylphosphate" evidence="6">
    <location>
        <position position="57"/>
    </location>
</feature>
<proteinExistence type="predicted"/>
<evidence type="ECO:0000256" key="6">
    <source>
        <dbReference type="PROSITE-ProRule" id="PRU00169"/>
    </source>
</evidence>
<dbReference type="SUPFAM" id="SSF52172">
    <property type="entry name" value="CheY-like"/>
    <property type="match status" value="1"/>
</dbReference>
<sequence length="244" mass="27832">MKLLVVEDEKALAQGLKFNFEQEGYTVLTAEDGPTAIRHFEECYESDGESIDLVVLDLMLPGMSGYEIAKEIRRIDEVVPILVLSARELSEDKAYAFDCGTDQYMTKPFALPELLSRVKNLLKRKSLVQKAPVTTRNVPKEYQFGNVTVDFEAFEIEVDGERKSLTNLELRLLQYFIEHEGMVLTRAQILDDVWGEQSAFVTTRTIDNFVLRLRKLVESNPAEPVHIVSVRGAGYRFMPEEMSE</sequence>
<dbReference type="RefSeq" id="WP_145184464.1">
    <property type="nucleotide sequence ID" value="NZ_CP036266.1"/>
</dbReference>
<feature type="domain" description="Response regulatory" evidence="8">
    <location>
        <begin position="2"/>
        <end position="122"/>
    </location>
</feature>
<dbReference type="Pfam" id="PF00486">
    <property type="entry name" value="Trans_reg_C"/>
    <property type="match status" value="1"/>
</dbReference>
<accession>A0A517PNI4</accession>
<dbReference type="InterPro" id="IPR001789">
    <property type="entry name" value="Sig_transdc_resp-reg_receiver"/>
</dbReference>
<evidence type="ECO:0000256" key="1">
    <source>
        <dbReference type="ARBA" id="ARBA00022553"/>
    </source>
</evidence>
<evidence type="ECO:0000256" key="4">
    <source>
        <dbReference type="ARBA" id="ARBA00023125"/>
    </source>
</evidence>